<sequence length="74" mass="6951">MKTVALALSLISMLLLAACSGMNNTEQRVVSGAAIGAGAGALVGAVTPLSIGAGALIGAGAGAAGGYIVDQTHK</sequence>
<gene>
    <name evidence="4" type="ORF">FRZ61_01590</name>
</gene>
<feature type="signal peptide" evidence="2">
    <location>
        <begin position="1"/>
        <end position="17"/>
    </location>
</feature>
<evidence type="ECO:0000313" key="4">
    <source>
        <dbReference type="EMBL" id="QEX20242.1"/>
    </source>
</evidence>
<accession>A0A5J6MRD5</accession>
<feature type="domain" description="YMGG-like Gly-zipper" evidence="3">
    <location>
        <begin position="28"/>
        <end position="70"/>
    </location>
</feature>
<protein>
    <recommendedName>
        <fullName evidence="3">YMGG-like Gly-zipper domain-containing protein</fullName>
    </recommendedName>
</protein>
<organism evidence="4 5">
    <name type="scientific">Hypericibacter adhaerens</name>
    <dbReference type="NCBI Taxonomy" id="2602016"/>
    <lineage>
        <taxon>Bacteria</taxon>
        <taxon>Pseudomonadati</taxon>
        <taxon>Pseudomonadota</taxon>
        <taxon>Alphaproteobacteria</taxon>
        <taxon>Rhodospirillales</taxon>
        <taxon>Dongiaceae</taxon>
        <taxon>Hypericibacter</taxon>
    </lineage>
</organism>
<dbReference type="InterPro" id="IPR027367">
    <property type="entry name" value="Gly-zipper_YMGG"/>
</dbReference>
<evidence type="ECO:0000313" key="5">
    <source>
        <dbReference type="Proteomes" id="UP000325797"/>
    </source>
</evidence>
<dbReference type="RefSeq" id="WP_151114493.1">
    <property type="nucleotide sequence ID" value="NZ_CP042582.1"/>
</dbReference>
<keyword evidence="1" id="KW-0472">Membrane</keyword>
<name>A0A5J6MRD5_9PROT</name>
<dbReference type="Proteomes" id="UP000325797">
    <property type="component" value="Chromosome"/>
</dbReference>
<keyword evidence="1" id="KW-0812">Transmembrane</keyword>
<dbReference type="PROSITE" id="PS51257">
    <property type="entry name" value="PROKAR_LIPOPROTEIN"/>
    <property type="match status" value="1"/>
</dbReference>
<evidence type="ECO:0000256" key="1">
    <source>
        <dbReference type="SAM" id="Phobius"/>
    </source>
</evidence>
<keyword evidence="1" id="KW-1133">Transmembrane helix</keyword>
<reference evidence="4 5" key="1">
    <citation type="submission" date="2019-08" db="EMBL/GenBank/DDBJ databases">
        <title>Hyperibacter terrae gen. nov., sp. nov. and Hyperibacter viscosus sp. nov., two new members in the family Rhodospirillaceae isolated from the rhizosphere of Hypericum perforatum.</title>
        <authorList>
            <person name="Noviana Z."/>
        </authorList>
    </citation>
    <scope>NUCLEOTIDE SEQUENCE [LARGE SCALE GENOMIC DNA]</scope>
    <source>
        <strain evidence="4 5">R5959</strain>
    </source>
</reference>
<keyword evidence="2" id="KW-0732">Signal</keyword>
<keyword evidence="5" id="KW-1185">Reference proteome</keyword>
<evidence type="ECO:0000259" key="3">
    <source>
        <dbReference type="Pfam" id="PF13441"/>
    </source>
</evidence>
<feature type="chain" id="PRO_5023852616" description="YMGG-like Gly-zipper domain-containing protein" evidence="2">
    <location>
        <begin position="18"/>
        <end position="74"/>
    </location>
</feature>
<dbReference type="EMBL" id="CP042582">
    <property type="protein sequence ID" value="QEX20242.1"/>
    <property type="molecule type" value="Genomic_DNA"/>
</dbReference>
<feature type="transmembrane region" description="Helical" evidence="1">
    <location>
        <begin position="45"/>
        <end position="69"/>
    </location>
</feature>
<evidence type="ECO:0000256" key="2">
    <source>
        <dbReference type="SAM" id="SignalP"/>
    </source>
</evidence>
<dbReference type="Pfam" id="PF13441">
    <property type="entry name" value="Gly-zipper_YMGG"/>
    <property type="match status" value="1"/>
</dbReference>
<proteinExistence type="predicted"/>
<dbReference type="AlphaFoldDB" id="A0A5J6MRD5"/>
<dbReference type="KEGG" id="hadh:FRZ61_01590"/>